<sequence>MLPIIFLCAPSPCLLVLYYPPLAESVFARAFSLSSFLVSCSRVSWIGHPPVSIPPLSLGLSMLGRHIDDESETLCNAK</sequence>
<gene>
    <name evidence="1" type="ORF">DFH94DRAFT_78277</name>
</gene>
<reference evidence="1" key="2">
    <citation type="journal article" date="2020" name="Nat. Commun.">
        <title>Large-scale genome sequencing of mycorrhizal fungi provides insights into the early evolution of symbiotic traits.</title>
        <authorList>
            <person name="Miyauchi S."/>
            <person name="Kiss E."/>
            <person name="Kuo A."/>
            <person name="Drula E."/>
            <person name="Kohler A."/>
            <person name="Sanchez-Garcia M."/>
            <person name="Morin E."/>
            <person name="Andreopoulos B."/>
            <person name="Barry K.W."/>
            <person name="Bonito G."/>
            <person name="Buee M."/>
            <person name="Carver A."/>
            <person name="Chen C."/>
            <person name="Cichocki N."/>
            <person name="Clum A."/>
            <person name="Culley D."/>
            <person name="Crous P.W."/>
            <person name="Fauchery L."/>
            <person name="Girlanda M."/>
            <person name="Hayes R.D."/>
            <person name="Keri Z."/>
            <person name="LaButti K."/>
            <person name="Lipzen A."/>
            <person name="Lombard V."/>
            <person name="Magnuson J."/>
            <person name="Maillard F."/>
            <person name="Murat C."/>
            <person name="Nolan M."/>
            <person name="Ohm R.A."/>
            <person name="Pangilinan J."/>
            <person name="Pereira M.F."/>
            <person name="Perotto S."/>
            <person name="Peter M."/>
            <person name="Pfister S."/>
            <person name="Riley R."/>
            <person name="Sitrit Y."/>
            <person name="Stielow J.B."/>
            <person name="Szollosi G."/>
            <person name="Zifcakova L."/>
            <person name="Stursova M."/>
            <person name="Spatafora J.W."/>
            <person name="Tedersoo L."/>
            <person name="Vaario L.M."/>
            <person name="Yamada A."/>
            <person name="Yan M."/>
            <person name="Wang P."/>
            <person name="Xu J."/>
            <person name="Bruns T."/>
            <person name="Baldrian P."/>
            <person name="Vilgalys R."/>
            <person name="Dunand C."/>
            <person name="Henrissat B."/>
            <person name="Grigoriev I.V."/>
            <person name="Hibbett D."/>
            <person name="Nagy L.G."/>
            <person name="Martin F.M."/>
        </authorList>
    </citation>
    <scope>NUCLEOTIDE SEQUENCE</scope>
    <source>
        <strain evidence="1">Prilba</strain>
    </source>
</reference>
<organism evidence="1 2">
    <name type="scientific">Russula ochroleuca</name>
    <dbReference type="NCBI Taxonomy" id="152965"/>
    <lineage>
        <taxon>Eukaryota</taxon>
        <taxon>Fungi</taxon>
        <taxon>Dikarya</taxon>
        <taxon>Basidiomycota</taxon>
        <taxon>Agaricomycotina</taxon>
        <taxon>Agaricomycetes</taxon>
        <taxon>Russulales</taxon>
        <taxon>Russulaceae</taxon>
        <taxon>Russula</taxon>
    </lineage>
</organism>
<proteinExistence type="predicted"/>
<evidence type="ECO:0000313" key="2">
    <source>
        <dbReference type="Proteomes" id="UP000759537"/>
    </source>
</evidence>
<name>A0A9P5T6D0_9AGAM</name>
<dbReference type="AlphaFoldDB" id="A0A9P5T6D0"/>
<evidence type="ECO:0000313" key="1">
    <source>
        <dbReference type="EMBL" id="KAF8478068.1"/>
    </source>
</evidence>
<accession>A0A9P5T6D0</accession>
<comment type="caution">
    <text evidence="1">The sequence shown here is derived from an EMBL/GenBank/DDBJ whole genome shotgun (WGS) entry which is preliminary data.</text>
</comment>
<reference evidence="1" key="1">
    <citation type="submission" date="2019-10" db="EMBL/GenBank/DDBJ databases">
        <authorList>
            <consortium name="DOE Joint Genome Institute"/>
            <person name="Kuo A."/>
            <person name="Miyauchi S."/>
            <person name="Kiss E."/>
            <person name="Drula E."/>
            <person name="Kohler A."/>
            <person name="Sanchez-Garcia M."/>
            <person name="Andreopoulos B."/>
            <person name="Barry K.W."/>
            <person name="Bonito G."/>
            <person name="Buee M."/>
            <person name="Carver A."/>
            <person name="Chen C."/>
            <person name="Cichocki N."/>
            <person name="Clum A."/>
            <person name="Culley D."/>
            <person name="Crous P.W."/>
            <person name="Fauchery L."/>
            <person name="Girlanda M."/>
            <person name="Hayes R."/>
            <person name="Keri Z."/>
            <person name="LaButti K."/>
            <person name="Lipzen A."/>
            <person name="Lombard V."/>
            <person name="Magnuson J."/>
            <person name="Maillard F."/>
            <person name="Morin E."/>
            <person name="Murat C."/>
            <person name="Nolan M."/>
            <person name="Ohm R."/>
            <person name="Pangilinan J."/>
            <person name="Pereira M."/>
            <person name="Perotto S."/>
            <person name="Peter M."/>
            <person name="Riley R."/>
            <person name="Sitrit Y."/>
            <person name="Stielow B."/>
            <person name="Szollosi G."/>
            <person name="Zifcakova L."/>
            <person name="Stursova M."/>
            <person name="Spatafora J.W."/>
            <person name="Tedersoo L."/>
            <person name="Vaario L.-M."/>
            <person name="Yamada A."/>
            <person name="Yan M."/>
            <person name="Wang P."/>
            <person name="Xu J."/>
            <person name="Bruns T."/>
            <person name="Baldrian P."/>
            <person name="Vilgalys R."/>
            <person name="Henrissat B."/>
            <person name="Grigoriev I.V."/>
            <person name="Hibbett D."/>
            <person name="Nagy L.G."/>
            <person name="Martin F.M."/>
        </authorList>
    </citation>
    <scope>NUCLEOTIDE SEQUENCE</scope>
    <source>
        <strain evidence="1">Prilba</strain>
    </source>
</reference>
<keyword evidence="2" id="KW-1185">Reference proteome</keyword>
<dbReference type="Proteomes" id="UP000759537">
    <property type="component" value="Unassembled WGS sequence"/>
</dbReference>
<dbReference type="EMBL" id="WHVB01000012">
    <property type="protein sequence ID" value="KAF8478068.1"/>
    <property type="molecule type" value="Genomic_DNA"/>
</dbReference>
<protein>
    <submittedName>
        <fullName evidence="1">Uncharacterized protein</fullName>
    </submittedName>
</protein>